<keyword evidence="3" id="KW-1185">Reference proteome</keyword>
<accession>A0A401IZ58</accession>
<name>A0A401IZ58_SPHXE</name>
<dbReference type="AlphaFoldDB" id="A0A401IZ58"/>
<proteinExistence type="predicted"/>
<comment type="caution">
    <text evidence="2">The sequence shown here is derived from an EMBL/GenBank/DDBJ whole genome shotgun (WGS) entry which is preliminary data.</text>
</comment>
<reference evidence="2 3" key="1">
    <citation type="submission" date="2014-12" db="EMBL/GenBank/DDBJ databases">
        <title>Whole genome sequencing of Sphingobium xenophagum OW59.</title>
        <authorList>
            <person name="Ohta Y."/>
            <person name="Nishi S."/>
            <person name="Hatada Y."/>
        </authorList>
    </citation>
    <scope>NUCLEOTIDE SEQUENCE [LARGE SCALE GENOMIC DNA]</scope>
    <source>
        <strain evidence="2 3">OW59</strain>
    </source>
</reference>
<evidence type="ECO:0000313" key="3">
    <source>
        <dbReference type="Proteomes" id="UP000290975"/>
    </source>
</evidence>
<dbReference type="Proteomes" id="UP000290975">
    <property type="component" value="Unassembled WGS sequence"/>
</dbReference>
<protein>
    <submittedName>
        <fullName evidence="2">Uncharacterized protein</fullName>
    </submittedName>
</protein>
<sequence length="113" mass="12313">MTGTATRNPSRYAGRNDPTVAPLGEPTAFLDDAQRRAWDSFKAEIPWLVASDRSLVEIACILRARFQQGGEAGINVLQTYSAVLSKLGATPVDRSRAAMLEDEPEPDEFFGNA</sequence>
<feature type="region of interest" description="Disordered" evidence="1">
    <location>
        <begin position="1"/>
        <end position="23"/>
    </location>
</feature>
<dbReference type="EMBL" id="BBQY01000001">
    <property type="protein sequence ID" value="GBH29683.1"/>
    <property type="molecule type" value="Genomic_DNA"/>
</dbReference>
<evidence type="ECO:0000256" key="1">
    <source>
        <dbReference type="SAM" id="MobiDB-lite"/>
    </source>
</evidence>
<dbReference type="RefSeq" id="WP_165418706.1">
    <property type="nucleotide sequence ID" value="NZ_BBQY01000001.1"/>
</dbReference>
<gene>
    <name evidence="2" type="ORF">MBESOW_P0937</name>
</gene>
<evidence type="ECO:0000313" key="2">
    <source>
        <dbReference type="EMBL" id="GBH29683.1"/>
    </source>
</evidence>
<organism evidence="2 3">
    <name type="scientific">Sphingobium xenophagum</name>
    <dbReference type="NCBI Taxonomy" id="121428"/>
    <lineage>
        <taxon>Bacteria</taxon>
        <taxon>Pseudomonadati</taxon>
        <taxon>Pseudomonadota</taxon>
        <taxon>Alphaproteobacteria</taxon>
        <taxon>Sphingomonadales</taxon>
        <taxon>Sphingomonadaceae</taxon>
        <taxon>Sphingobium</taxon>
    </lineage>
</organism>